<dbReference type="InterPro" id="IPR014710">
    <property type="entry name" value="RmlC-like_jellyroll"/>
</dbReference>
<dbReference type="Proteomes" id="UP000635071">
    <property type="component" value="Unassembled WGS sequence"/>
</dbReference>
<sequence length="149" mass="15446">MNVTALAFAAILVAVPGAVMAEAEPPLVIPQTSTQLQWGPCPPIFSKGCEIAVLHGNPAAPNADIFLRIAPNATLPAHTHSSAERMILVSGTLLVDYQGAPPSTLQPGNYAYGPAGRPHLATCRSKTPCTLFIAFEGPVDALAYSGSLD</sequence>
<evidence type="ECO:0000313" key="3">
    <source>
        <dbReference type="EMBL" id="GGE22596.1"/>
    </source>
</evidence>
<dbReference type="SUPFAM" id="SSF51182">
    <property type="entry name" value="RmlC-like cupins"/>
    <property type="match status" value="1"/>
</dbReference>
<accession>A0A917A1W0</accession>
<dbReference type="EMBL" id="BMJM01000025">
    <property type="protein sequence ID" value="GGE22596.1"/>
    <property type="molecule type" value="Genomic_DNA"/>
</dbReference>
<organism evidence="3 4">
    <name type="scientific">Sandarakinorhabdus glacialis</name>
    <dbReference type="NCBI Taxonomy" id="1614636"/>
    <lineage>
        <taxon>Bacteria</taxon>
        <taxon>Pseudomonadati</taxon>
        <taxon>Pseudomonadota</taxon>
        <taxon>Alphaproteobacteria</taxon>
        <taxon>Sphingomonadales</taxon>
        <taxon>Sphingosinicellaceae</taxon>
        <taxon>Sandarakinorhabdus</taxon>
    </lineage>
</organism>
<reference evidence="3" key="1">
    <citation type="journal article" date="2014" name="Int. J. Syst. Evol. Microbiol.">
        <title>Complete genome sequence of Corynebacterium casei LMG S-19264T (=DSM 44701T), isolated from a smear-ripened cheese.</title>
        <authorList>
            <consortium name="US DOE Joint Genome Institute (JGI-PGF)"/>
            <person name="Walter F."/>
            <person name="Albersmeier A."/>
            <person name="Kalinowski J."/>
            <person name="Ruckert C."/>
        </authorList>
    </citation>
    <scope>NUCLEOTIDE SEQUENCE</scope>
    <source>
        <strain evidence="3">CGMCC 1.15519</strain>
    </source>
</reference>
<dbReference type="Pfam" id="PF12973">
    <property type="entry name" value="Cupin_7"/>
    <property type="match status" value="1"/>
</dbReference>
<feature type="chain" id="PRO_5037448982" description="ChrR-like cupin domain-containing protein" evidence="1">
    <location>
        <begin position="22"/>
        <end position="149"/>
    </location>
</feature>
<evidence type="ECO:0000259" key="2">
    <source>
        <dbReference type="Pfam" id="PF12973"/>
    </source>
</evidence>
<feature type="signal peptide" evidence="1">
    <location>
        <begin position="1"/>
        <end position="21"/>
    </location>
</feature>
<name>A0A917A1W0_9SPHN</name>
<dbReference type="InterPro" id="IPR025979">
    <property type="entry name" value="ChrR-like_cupin_dom"/>
</dbReference>
<dbReference type="RefSeq" id="WP_188764472.1">
    <property type="nucleotide sequence ID" value="NZ_BMJM01000025.1"/>
</dbReference>
<comment type="caution">
    <text evidence="3">The sequence shown here is derived from an EMBL/GenBank/DDBJ whole genome shotgun (WGS) entry which is preliminary data.</text>
</comment>
<dbReference type="InterPro" id="IPR011051">
    <property type="entry name" value="RmlC_Cupin_sf"/>
</dbReference>
<protein>
    <recommendedName>
        <fullName evidence="2">ChrR-like cupin domain-containing protein</fullName>
    </recommendedName>
</protein>
<gene>
    <name evidence="3" type="ORF">GCM10011529_31510</name>
</gene>
<keyword evidence="1" id="KW-0732">Signal</keyword>
<feature type="domain" description="ChrR-like cupin" evidence="2">
    <location>
        <begin position="34"/>
        <end position="134"/>
    </location>
</feature>
<dbReference type="Gene3D" id="2.60.120.10">
    <property type="entry name" value="Jelly Rolls"/>
    <property type="match status" value="1"/>
</dbReference>
<proteinExistence type="predicted"/>
<reference evidence="3" key="2">
    <citation type="submission" date="2020-09" db="EMBL/GenBank/DDBJ databases">
        <authorList>
            <person name="Sun Q."/>
            <person name="Zhou Y."/>
        </authorList>
    </citation>
    <scope>NUCLEOTIDE SEQUENCE</scope>
    <source>
        <strain evidence="3">CGMCC 1.15519</strain>
    </source>
</reference>
<keyword evidence="4" id="KW-1185">Reference proteome</keyword>
<dbReference type="AlphaFoldDB" id="A0A917A1W0"/>
<evidence type="ECO:0000313" key="4">
    <source>
        <dbReference type="Proteomes" id="UP000635071"/>
    </source>
</evidence>
<evidence type="ECO:0000256" key="1">
    <source>
        <dbReference type="SAM" id="SignalP"/>
    </source>
</evidence>